<gene>
    <name evidence="1" type="ORF">RBI02_01295</name>
</gene>
<sequence>MAGDFVTALVLLRMPGDAEIFDDGIVLRSAEEMPRPYPVWVSSLLKVFAVIAFLLPPKIPKDFFLAFPADCMAMQLLYSAFISLKTLEAKWC</sequence>
<proteinExistence type="predicted"/>
<organism evidence="1 2">
    <name type="scientific">Thermococcus waiotapuensis</name>
    <dbReference type="NCBI Taxonomy" id="90909"/>
    <lineage>
        <taxon>Archaea</taxon>
        <taxon>Methanobacteriati</taxon>
        <taxon>Methanobacteriota</taxon>
        <taxon>Thermococci</taxon>
        <taxon>Thermococcales</taxon>
        <taxon>Thermococcaceae</taxon>
        <taxon>Thermococcus</taxon>
    </lineage>
</organism>
<reference evidence="1 2" key="1">
    <citation type="submission" date="2023-08" db="EMBL/GenBank/DDBJ databases">
        <title>Draft genome sequence of Thermococcus waiotapuensis WT1T, a thermophilic sulphur-dependent archaeon from order Thermococcales.</title>
        <authorList>
            <person name="Manners S.H."/>
            <person name="Carere C.R."/>
            <person name="Dhami M.K."/>
            <person name="Dobson R.C.J."/>
            <person name="Stott M.B."/>
        </authorList>
    </citation>
    <scope>NUCLEOTIDE SEQUENCE [LARGE SCALE GENOMIC DNA]</scope>
    <source>
        <strain evidence="1 2">WT1</strain>
    </source>
</reference>
<evidence type="ECO:0000313" key="1">
    <source>
        <dbReference type="EMBL" id="MDV3103185.1"/>
    </source>
</evidence>
<protein>
    <submittedName>
        <fullName evidence="1">Uncharacterized protein</fullName>
    </submittedName>
</protein>
<comment type="caution">
    <text evidence="1">The sequence shown here is derived from an EMBL/GenBank/DDBJ whole genome shotgun (WGS) entry which is preliminary data.</text>
</comment>
<dbReference type="RefSeq" id="WP_315339632.1">
    <property type="nucleotide sequence ID" value="NZ_JAVDZE010000001.1"/>
</dbReference>
<name>A0AAE4NV43_9EURY</name>
<dbReference type="EMBL" id="JAVDZE010000001">
    <property type="protein sequence ID" value="MDV3103185.1"/>
    <property type="molecule type" value="Genomic_DNA"/>
</dbReference>
<dbReference type="Proteomes" id="UP001245683">
    <property type="component" value="Unassembled WGS sequence"/>
</dbReference>
<dbReference type="AlphaFoldDB" id="A0AAE4NV43"/>
<accession>A0AAE4NV43</accession>
<evidence type="ECO:0000313" key="2">
    <source>
        <dbReference type="Proteomes" id="UP001245683"/>
    </source>
</evidence>
<keyword evidence="2" id="KW-1185">Reference proteome</keyword>